<evidence type="ECO:0000313" key="5">
    <source>
        <dbReference type="Proteomes" id="UP000516437"/>
    </source>
</evidence>
<dbReference type="InterPro" id="IPR001790">
    <property type="entry name" value="Ribosomal_uL10"/>
</dbReference>
<dbReference type="SUPFAM" id="SSF160369">
    <property type="entry name" value="Ribosomal protein L10-like"/>
    <property type="match status" value="1"/>
</dbReference>
<evidence type="ECO:0000313" key="4">
    <source>
        <dbReference type="EMBL" id="KAB1227733.1"/>
    </source>
</evidence>
<dbReference type="GO" id="GO:0000027">
    <property type="term" value="P:ribosomal large subunit assembly"/>
    <property type="evidence" value="ECO:0007669"/>
    <property type="project" value="TreeGrafter"/>
</dbReference>
<sequence length="115" mass="12878">MAVKRSRAEKKISYDKKLCALLSDYSQILVVNSDNVGSNQLQNIRQGLRGDSVVLMGKNTMMKRSIRVLSQTTGNEAINNLIPLLVGNVGLIFTKGDLKEVREEVAKYKVWLLKI</sequence>
<keyword evidence="5" id="KW-1185">Reference proteome</keyword>
<dbReference type="GO" id="GO:0022625">
    <property type="term" value="C:cytosolic large ribosomal subunit"/>
    <property type="evidence" value="ECO:0007669"/>
    <property type="project" value="TreeGrafter"/>
</dbReference>
<comment type="caution">
    <text evidence="4">The sequence shown here is derived from an EMBL/GenBank/DDBJ whole genome shotgun (WGS) entry which is preliminary data.</text>
</comment>
<dbReference type="EMBL" id="RXIC02000019">
    <property type="protein sequence ID" value="KAB1227733.1"/>
    <property type="molecule type" value="Genomic_DNA"/>
</dbReference>
<evidence type="ECO:0000256" key="2">
    <source>
        <dbReference type="ARBA" id="ARBA00022980"/>
    </source>
</evidence>
<gene>
    <name evidence="4" type="ORF">CJ030_MR1G028880</name>
</gene>
<dbReference type="PANTHER" id="PTHR45699:SF3">
    <property type="entry name" value="LARGE RIBOSOMAL SUBUNIT PROTEIN UL10"/>
    <property type="match status" value="1"/>
</dbReference>
<comment type="similarity">
    <text evidence="1">Belongs to the universal ribosomal protein uL10 family.</text>
</comment>
<keyword evidence="2 4" id="KW-0689">Ribosomal protein</keyword>
<dbReference type="PANTHER" id="PTHR45699">
    <property type="entry name" value="60S ACIDIC RIBOSOMAL PROTEIN P0"/>
    <property type="match status" value="1"/>
</dbReference>
<dbReference type="InterPro" id="IPR050323">
    <property type="entry name" value="Ribosomal_protein_uL10"/>
</dbReference>
<protein>
    <submittedName>
        <fullName evidence="4">60S acidic ribosomal protein P0</fullName>
    </submittedName>
</protein>
<dbReference type="Proteomes" id="UP000516437">
    <property type="component" value="Chromosome 1"/>
</dbReference>
<evidence type="ECO:0000256" key="3">
    <source>
        <dbReference type="ARBA" id="ARBA00023274"/>
    </source>
</evidence>
<dbReference type="GO" id="GO:0002181">
    <property type="term" value="P:cytoplasmic translation"/>
    <property type="evidence" value="ECO:0007669"/>
    <property type="project" value="TreeGrafter"/>
</dbReference>
<dbReference type="Gene3D" id="3.30.70.1730">
    <property type="match status" value="1"/>
</dbReference>
<dbReference type="InterPro" id="IPR043141">
    <property type="entry name" value="Ribosomal_uL10-like_sf"/>
</dbReference>
<reference evidence="4 5" key="1">
    <citation type="journal article" date="2019" name="Plant Biotechnol. J.">
        <title>The red bayberry genome and genetic basis of sex determination.</title>
        <authorList>
            <person name="Jia H.M."/>
            <person name="Jia H.J."/>
            <person name="Cai Q.L."/>
            <person name="Wang Y."/>
            <person name="Zhao H.B."/>
            <person name="Yang W.F."/>
            <person name="Wang G.Y."/>
            <person name="Li Y.H."/>
            <person name="Zhan D.L."/>
            <person name="Shen Y.T."/>
            <person name="Niu Q.F."/>
            <person name="Chang L."/>
            <person name="Qiu J."/>
            <person name="Zhao L."/>
            <person name="Xie H.B."/>
            <person name="Fu W.Y."/>
            <person name="Jin J."/>
            <person name="Li X.W."/>
            <person name="Jiao Y."/>
            <person name="Zhou C.C."/>
            <person name="Tu T."/>
            <person name="Chai C.Y."/>
            <person name="Gao J.L."/>
            <person name="Fan L.J."/>
            <person name="van de Weg E."/>
            <person name="Wang J.Y."/>
            <person name="Gao Z.S."/>
        </authorList>
    </citation>
    <scope>NUCLEOTIDE SEQUENCE [LARGE SCALE GENOMIC DNA]</scope>
    <source>
        <tissue evidence="4">Leaves</tissue>
    </source>
</reference>
<dbReference type="GO" id="GO:0070180">
    <property type="term" value="F:large ribosomal subunit rRNA binding"/>
    <property type="evidence" value="ECO:0007669"/>
    <property type="project" value="TreeGrafter"/>
</dbReference>
<dbReference type="GO" id="GO:0003735">
    <property type="term" value="F:structural constituent of ribosome"/>
    <property type="evidence" value="ECO:0007669"/>
    <property type="project" value="TreeGrafter"/>
</dbReference>
<dbReference type="Pfam" id="PF00466">
    <property type="entry name" value="Ribosomal_L10"/>
    <property type="match status" value="1"/>
</dbReference>
<accession>A0A6A1WST9</accession>
<keyword evidence="3" id="KW-0687">Ribonucleoprotein</keyword>
<dbReference type="OrthoDB" id="10259902at2759"/>
<organism evidence="4 5">
    <name type="scientific">Morella rubra</name>
    <name type="common">Chinese bayberry</name>
    <dbReference type="NCBI Taxonomy" id="262757"/>
    <lineage>
        <taxon>Eukaryota</taxon>
        <taxon>Viridiplantae</taxon>
        <taxon>Streptophyta</taxon>
        <taxon>Embryophyta</taxon>
        <taxon>Tracheophyta</taxon>
        <taxon>Spermatophyta</taxon>
        <taxon>Magnoliopsida</taxon>
        <taxon>eudicotyledons</taxon>
        <taxon>Gunneridae</taxon>
        <taxon>Pentapetalae</taxon>
        <taxon>rosids</taxon>
        <taxon>fabids</taxon>
        <taxon>Fagales</taxon>
        <taxon>Myricaceae</taxon>
        <taxon>Morella</taxon>
    </lineage>
</organism>
<proteinExistence type="inferred from homology"/>
<name>A0A6A1WST9_9ROSI</name>
<dbReference type="AlphaFoldDB" id="A0A6A1WST9"/>
<evidence type="ECO:0000256" key="1">
    <source>
        <dbReference type="ARBA" id="ARBA00008889"/>
    </source>
</evidence>